<dbReference type="AlphaFoldDB" id="A0A7R9M5J4"/>
<keyword evidence="9" id="KW-1185">Reference proteome</keyword>
<feature type="coiled-coil region" evidence="5">
    <location>
        <begin position="275"/>
        <end position="369"/>
    </location>
</feature>
<dbReference type="InterPro" id="IPR003914">
    <property type="entry name" value="Rabaptin"/>
</dbReference>
<dbReference type="SUPFAM" id="SSF57903">
    <property type="entry name" value="FYVE/PHD zinc finger"/>
    <property type="match status" value="1"/>
</dbReference>
<dbReference type="SMART" id="SM00064">
    <property type="entry name" value="FYVE"/>
    <property type="match status" value="1"/>
</dbReference>
<evidence type="ECO:0000256" key="2">
    <source>
        <dbReference type="ARBA" id="ARBA00022771"/>
    </source>
</evidence>
<evidence type="ECO:0000313" key="8">
    <source>
        <dbReference type="EMBL" id="CAD7652698.1"/>
    </source>
</evidence>
<dbReference type="PANTHER" id="PTHR31179">
    <property type="entry name" value="RAB GTPASE-BINDING EFFECTOR PROTEIN"/>
    <property type="match status" value="1"/>
</dbReference>
<dbReference type="GO" id="GO:0006897">
    <property type="term" value="P:endocytosis"/>
    <property type="evidence" value="ECO:0007669"/>
    <property type="project" value="InterPro"/>
</dbReference>
<dbReference type="InterPro" id="IPR000306">
    <property type="entry name" value="Znf_FYVE"/>
</dbReference>
<evidence type="ECO:0000256" key="5">
    <source>
        <dbReference type="SAM" id="Coils"/>
    </source>
</evidence>
<feature type="domain" description="FYVE-type" evidence="7">
    <location>
        <begin position="399"/>
        <end position="457"/>
    </location>
</feature>
<keyword evidence="5" id="KW-0175">Coiled coil</keyword>
<feature type="coiled-coil region" evidence="5">
    <location>
        <begin position="101"/>
        <end position="174"/>
    </location>
</feature>
<evidence type="ECO:0000256" key="1">
    <source>
        <dbReference type="ARBA" id="ARBA00022723"/>
    </source>
</evidence>
<name>A0A7R9M5J4_9ACAR</name>
<evidence type="ECO:0000256" key="6">
    <source>
        <dbReference type="SAM" id="MobiDB-lite"/>
    </source>
</evidence>
<accession>A0A7R9M5J4</accession>
<dbReference type="InterPro" id="IPR011011">
    <property type="entry name" value="Znf_FYVE_PHD"/>
</dbReference>
<evidence type="ECO:0000256" key="4">
    <source>
        <dbReference type="PROSITE-ProRule" id="PRU00091"/>
    </source>
</evidence>
<dbReference type="InterPro" id="IPR017455">
    <property type="entry name" value="Znf_FYVE-rel"/>
</dbReference>
<protein>
    <recommendedName>
        <fullName evidence="7">FYVE-type domain-containing protein</fullName>
    </recommendedName>
</protein>
<dbReference type="InterPro" id="IPR013083">
    <property type="entry name" value="Znf_RING/FYVE/PHD"/>
</dbReference>
<keyword evidence="1" id="KW-0479">Metal-binding</keyword>
<dbReference type="FunFam" id="1.20.5.730:FF:000005">
    <property type="entry name" value="RABaptiN (Rab effector)"/>
    <property type="match status" value="1"/>
</dbReference>
<feature type="region of interest" description="Disordered" evidence="6">
    <location>
        <begin position="1"/>
        <end position="44"/>
    </location>
</feature>
<reference evidence="8" key="1">
    <citation type="submission" date="2020-11" db="EMBL/GenBank/DDBJ databases">
        <authorList>
            <person name="Tran Van P."/>
        </authorList>
    </citation>
    <scope>NUCLEOTIDE SEQUENCE</scope>
</reference>
<dbReference type="EMBL" id="OC920669">
    <property type="protein sequence ID" value="CAD7652698.1"/>
    <property type="molecule type" value="Genomic_DNA"/>
</dbReference>
<dbReference type="EMBL" id="CAJPVJ010005844">
    <property type="protein sequence ID" value="CAG2169885.1"/>
    <property type="molecule type" value="Genomic_DNA"/>
</dbReference>
<gene>
    <name evidence="8" type="ORF">ONB1V03_LOCUS9358</name>
</gene>
<dbReference type="Proteomes" id="UP000728032">
    <property type="component" value="Unassembled WGS sequence"/>
</dbReference>
<dbReference type="Gene3D" id="3.30.40.10">
    <property type="entry name" value="Zinc/RING finger domain, C3HC4 (zinc finger)"/>
    <property type="match status" value="1"/>
</dbReference>
<sequence length="473" mass="54737">MGSTPDIPSQMLHKKLQRSHSLTMDESIGGDESTADDNASGDHSLTKPLIQLQQDLDESADNSSNNQEVDDNESTVGLKLKMSCEMCKNYEIQLQEMQYNEVVMSLQLENYEKTIKQLRDELKKEQNFRSDLEEKFNDEAKRADKDIRELCLRVDESQRTIDVLAKSHQELRKEANDIIGNLMTQMEESGKELNRIQTDNNLLLGKYVAKSQTLQNETIDLPQDMDEMQFYCLKLREELITTLVAKERNEEKFKSEILFLKEQMIGEQQTKETIEESLTQDNDMLRSTVESLQTELKDVKGRYEENEQQLYHCSDRLSRLTDKSQHRIQELEIQNNDLSAAKAKFESDNSDLRNQVQSLQVELDNSEAVQKDFVKLSQSLQIQLEKIRQSDSEVRWQHEDDIVECNSCKKAFHSKKEKSHCCHCGRVFCHECNNKVIYSGPKSRPFKVCGVCHTLLDNQTACWFVNEAPQSPT</sequence>
<keyword evidence="2 4" id="KW-0863">Zinc-finger</keyword>
<organism evidence="8">
    <name type="scientific">Oppiella nova</name>
    <dbReference type="NCBI Taxonomy" id="334625"/>
    <lineage>
        <taxon>Eukaryota</taxon>
        <taxon>Metazoa</taxon>
        <taxon>Ecdysozoa</taxon>
        <taxon>Arthropoda</taxon>
        <taxon>Chelicerata</taxon>
        <taxon>Arachnida</taxon>
        <taxon>Acari</taxon>
        <taxon>Acariformes</taxon>
        <taxon>Sarcoptiformes</taxon>
        <taxon>Oribatida</taxon>
        <taxon>Brachypylina</taxon>
        <taxon>Oppioidea</taxon>
        <taxon>Oppiidae</taxon>
        <taxon>Oppiella</taxon>
    </lineage>
</organism>
<dbReference type="GO" id="GO:0008270">
    <property type="term" value="F:zinc ion binding"/>
    <property type="evidence" value="ECO:0007669"/>
    <property type="project" value="UniProtKB-KW"/>
</dbReference>
<dbReference type="Gene3D" id="1.20.5.730">
    <property type="entry name" value="Single helix bin"/>
    <property type="match status" value="1"/>
</dbReference>
<dbReference type="PROSITE" id="PS50178">
    <property type="entry name" value="ZF_FYVE"/>
    <property type="match status" value="1"/>
</dbReference>
<dbReference type="GO" id="GO:0005096">
    <property type="term" value="F:GTPase activator activity"/>
    <property type="evidence" value="ECO:0007669"/>
    <property type="project" value="InterPro"/>
</dbReference>
<dbReference type="InterPro" id="IPR015390">
    <property type="entry name" value="Rabaptin_Rab5-bd_dom"/>
</dbReference>
<evidence type="ECO:0000259" key="7">
    <source>
        <dbReference type="PROSITE" id="PS50178"/>
    </source>
</evidence>
<dbReference type="SUPFAM" id="SSF103652">
    <property type="entry name" value="G protein-binding domain"/>
    <property type="match status" value="1"/>
</dbReference>
<dbReference type="Pfam" id="PF01363">
    <property type="entry name" value="FYVE"/>
    <property type="match status" value="1"/>
</dbReference>
<proteinExistence type="predicted"/>
<dbReference type="Pfam" id="PF09311">
    <property type="entry name" value="Rab5-bind"/>
    <property type="match status" value="1"/>
</dbReference>
<keyword evidence="3" id="KW-0862">Zinc</keyword>
<evidence type="ECO:0000313" key="9">
    <source>
        <dbReference type="Proteomes" id="UP000728032"/>
    </source>
</evidence>
<evidence type="ECO:0000256" key="3">
    <source>
        <dbReference type="ARBA" id="ARBA00022833"/>
    </source>
</evidence>
<dbReference type="PANTHER" id="PTHR31179:SF7">
    <property type="entry name" value="FYVE-TYPE DOMAIN-CONTAINING PROTEIN"/>
    <property type="match status" value="1"/>
</dbReference>
<dbReference type="OrthoDB" id="79940at2759"/>